<dbReference type="Gene3D" id="3.20.20.150">
    <property type="entry name" value="Divalent-metal-dependent TIM barrel enzymes"/>
    <property type="match status" value="1"/>
</dbReference>
<dbReference type="OrthoDB" id="9801426at2"/>
<evidence type="ECO:0000259" key="1">
    <source>
        <dbReference type="Pfam" id="PF01261"/>
    </source>
</evidence>
<dbReference type="Proteomes" id="UP000280344">
    <property type="component" value="Chromosome"/>
</dbReference>
<feature type="domain" description="Xylose isomerase-like TIM barrel" evidence="1">
    <location>
        <begin position="31"/>
        <end position="257"/>
    </location>
</feature>
<dbReference type="SUPFAM" id="SSF51658">
    <property type="entry name" value="Xylose isomerase-like"/>
    <property type="match status" value="1"/>
</dbReference>
<evidence type="ECO:0000313" key="3">
    <source>
        <dbReference type="Proteomes" id="UP000280344"/>
    </source>
</evidence>
<keyword evidence="2" id="KW-0413">Isomerase</keyword>
<dbReference type="GO" id="GO:0016853">
    <property type="term" value="F:isomerase activity"/>
    <property type="evidence" value="ECO:0007669"/>
    <property type="project" value="UniProtKB-KW"/>
</dbReference>
<dbReference type="PANTHER" id="PTHR12110:SF41">
    <property type="entry name" value="INOSOSE DEHYDRATASE"/>
    <property type="match status" value="1"/>
</dbReference>
<protein>
    <submittedName>
        <fullName evidence="2">Sugar phosphate isomerase/epimerase</fullName>
    </submittedName>
</protein>
<sequence length="285" mass="30597">MSNFEMACGINVYCSGADDPGLPAAMKDMGRLGYTHIAFGPMDPASTDIDALRTMMSDARIRPIVMAGLSPETDVSSEDENVRKNGLQHLRDTIDFAAALGADQLNGVSYALHGDTSSPYSDERFTASAETVGQAAEYAKSLGIKMTFEVVNRYETAMINTAAQAVEYVKRSGSDNLFIHLDTFHMGIEEADMPGAIKGAVKNLGYLELGQSSRASLNTGSVDIQAAVKAANEAGFDGRYGFEAFTRQLLDPSVGNALAIWRETYPDSSQIAAEAIELVRENVIV</sequence>
<proteinExistence type="predicted"/>
<evidence type="ECO:0000313" key="2">
    <source>
        <dbReference type="EMBL" id="AZQ77918.1"/>
    </source>
</evidence>
<accession>A0A3Q9G5L4</accession>
<gene>
    <name evidence="2" type="ORF">EJ997_11795</name>
</gene>
<keyword evidence="3" id="KW-1185">Reference proteome</keyword>
<dbReference type="AlphaFoldDB" id="A0A3Q9G5L4"/>
<dbReference type="InterPro" id="IPR013022">
    <property type="entry name" value="Xyl_isomerase-like_TIM-brl"/>
</dbReference>
<dbReference type="Pfam" id="PF01261">
    <property type="entry name" value="AP_endonuc_2"/>
    <property type="match status" value="1"/>
</dbReference>
<dbReference type="PANTHER" id="PTHR12110">
    <property type="entry name" value="HYDROXYPYRUVATE ISOMERASE"/>
    <property type="match status" value="1"/>
</dbReference>
<dbReference type="EMBL" id="CP034593">
    <property type="protein sequence ID" value="AZQ77918.1"/>
    <property type="molecule type" value="Genomic_DNA"/>
</dbReference>
<dbReference type="InterPro" id="IPR050312">
    <property type="entry name" value="IolE/XylAMocC-like"/>
</dbReference>
<organism evidence="2 3">
    <name type="scientific">Flaviflexus ciconiae</name>
    <dbReference type="NCBI Taxonomy" id="2496867"/>
    <lineage>
        <taxon>Bacteria</taxon>
        <taxon>Bacillati</taxon>
        <taxon>Actinomycetota</taxon>
        <taxon>Actinomycetes</taxon>
        <taxon>Actinomycetales</taxon>
        <taxon>Actinomycetaceae</taxon>
        <taxon>Flaviflexus</taxon>
    </lineage>
</organism>
<dbReference type="KEGG" id="flh:EJ997_11795"/>
<name>A0A3Q9G5L4_9ACTO</name>
<dbReference type="InterPro" id="IPR036237">
    <property type="entry name" value="Xyl_isomerase-like_sf"/>
</dbReference>
<dbReference type="RefSeq" id="WP_126704720.1">
    <property type="nucleotide sequence ID" value="NZ_CP034593.1"/>
</dbReference>
<reference evidence="2 3" key="1">
    <citation type="submission" date="2018-12" db="EMBL/GenBank/DDBJ databases">
        <title>Complete genome sequence of Flaviflexus sp. H23T48.</title>
        <authorList>
            <person name="Bae J.-W."/>
            <person name="Lee J.-Y."/>
        </authorList>
    </citation>
    <scope>NUCLEOTIDE SEQUENCE [LARGE SCALE GENOMIC DNA]</scope>
    <source>
        <strain evidence="2 3">H23T48</strain>
    </source>
</reference>